<dbReference type="PROSITE" id="PS51462">
    <property type="entry name" value="NUDIX"/>
    <property type="match status" value="1"/>
</dbReference>
<keyword evidence="6" id="KW-1185">Reference proteome</keyword>
<comment type="caution">
    <text evidence="5">The sequence shown here is derived from an EMBL/GenBank/DDBJ whole genome shotgun (WGS) entry which is preliminary data.</text>
</comment>
<dbReference type="AlphaFoldDB" id="A0A9J6RCT9"/>
<dbReference type="Proteomes" id="UP001084197">
    <property type="component" value="Unassembled WGS sequence"/>
</dbReference>
<protein>
    <submittedName>
        <fullName evidence="5">8-oxo-dGTP diphosphatase</fullName>
    </submittedName>
</protein>
<dbReference type="InterPro" id="IPR015797">
    <property type="entry name" value="NUDIX_hydrolase-like_dom_sf"/>
</dbReference>
<comment type="similarity">
    <text evidence="3">Belongs to the Nudix hydrolase family.</text>
</comment>
<proteinExistence type="inferred from homology"/>
<dbReference type="InterPro" id="IPR020084">
    <property type="entry name" value="NUDIX_hydrolase_CS"/>
</dbReference>
<evidence type="ECO:0000256" key="1">
    <source>
        <dbReference type="ARBA" id="ARBA00001946"/>
    </source>
</evidence>
<accession>A0A9J6RCT9</accession>
<evidence type="ECO:0000313" key="6">
    <source>
        <dbReference type="Proteomes" id="UP001084197"/>
    </source>
</evidence>
<feature type="domain" description="Nudix hydrolase" evidence="4">
    <location>
        <begin position="6"/>
        <end position="133"/>
    </location>
</feature>
<dbReference type="PRINTS" id="PR00502">
    <property type="entry name" value="NUDIXFAMILY"/>
</dbReference>
<dbReference type="RefSeq" id="WP_268780095.1">
    <property type="nucleotide sequence ID" value="NZ_JAPRAT010000015.1"/>
</dbReference>
<dbReference type="PROSITE" id="PS00893">
    <property type="entry name" value="NUDIX_BOX"/>
    <property type="match status" value="1"/>
</dbReference>
<comment type="cofactor">
    <cofactor evidence="1">
        <name>Mg(2+)</name>
        <dbReference type="ChEBI" id="CHEBI:18420"/>
    </cofactor>
</comment>
<dbReference type="SUPFAM" id="SSF55811">
    <property type="entry name" value="Nudix"/>
    <property type="match status" value="1"/>
</dbReference>
<dbReference type="GO" id="GO:0016787">
    <property type="term" value="F:hydrolase activity"/>
    <property type="evidence" value="ECO:0007669"/>
    <property type="project" value="UniProtKB-KW"/>
</dbReference>
<dbReference type="Pfam" id="PF00293">
    <property type="entry name" value="NUDIX"/>
    <property type="match status" value="1"/>
</dbReference>
<organism evidence="5 6">
    <name type="scientific">Natronobacillus azotifigens</name>
    <dbReference type="NCBI Taxonomy" id="472978"/>
    <lineage>
        <taxon>Bacteria</taxon>
        <taxon>Bacillati</taxon>
        <taxon>Bacillota</taxon>
        <taxon>Bacilli</taxon>
        <taxon>Bacillales</taxon>
        <taxon>Bacillaceae</taxon>
        <taxon>Natronobacillus</taxon>
    </lineage>
</organism>
<evidence type="ECO:0000313" key="5">
    <source>
        <dbReference type="EMBL" id="MCZ0703325.1"/>
    </source>
</evidence>
<dbReference type="Gene3D" id="3.90.79.10">
    <property type="entry name" value="Nucleoside Triphosphate Pyrophosphohydrolase"/>
    <property type="match status" value="1"/>
</dbReference>
<evidence type="ECO:0000259" key="4">
    <source>
        <dbReference type="PROSITE" id="PS51462"/>
    </source>
</evidence>
<dbReference type="EMBL" id="JAPRAT010000015">
    <property type="protein sequence ID" value="MCZ0703325.1"/>
    <property type="molecule type" value="Genomic_DNA"/>
</dbReference>
<dbReference type="InterPro" id="IPR000086">
    <property type="entry name" value="NUDIX_hydrolase_dom"/>
</dbReference>
<sequence length="156" mass="18265">MKRVDFLQRVTNCLLRDKDKVLLLKKPKHGWYAMPGGKMEPGESIQEAVIREFREETNLHIVDPALYSVSTMVQHKESGEKNEWMMFTFLCEKSKGNLTDFCREGELEWVELSAISTLPVAPSDRHIHDYVLQRKQSLYASFELDENDQLIDYRLN</sequence>
<reference evidence="5" key="1">
    <citation type="submission" date="2022-11" db="EMBL/GenBank/DDBJ databases">
        <title>WGS of Natronobacillus azotifigens 24KS-1, an anaerobic diazotrophic haloalkaliphile from soda-rich habitats.</title>
        <authorList>
            <person name="Sorokin D.Y."/>
            <person name="Merkel A.Y."/>
        </authorList>
    </citation>
    <scope>NUCLEOTIDE SEQUENCE</scope>
    <source>
        <strain evidence="5">24KS-1</strain>
    </source>
</reference>
<gene>
    <name evidence="5" type="ORF">OWO01_08870</name>
</gene>
<name>A0A9J6RCT9_9BACI</name>
<keyword evidence="2 3" id="KW-0378">Hydrolase</keyword>
<dbReference type="PANTHER" id="PTHR43046">
    <property type="entry name" value="GDP-MANNOSE MANNOSYL HYDROLASE"/>
    <property type="match status" value="1"/>
</dbReference>
<evidence type="ECO:0000256" key="2">
    <source>
        <dbReference type="ARBA" id="ARBA00022801"/>
    </source>
</evidence>
<evidence type="ECO:0000256" key="3">
    <source>
        <dbReference type="RuleBase" id="RU003476"/>
    </source>
</evidence>
<dbReference type="InterPro" id="IPR020476">
    <property type="entry name" value="Nudix_hydrolase"/>
</dbReference>
<dbReference type="CDD" id="cd18886">
    <property type="entry name" value="NUDIX_MutT_Nudt1"/>
    <property type="match status" value="1"/>
</dbReference>
<dbReference type="PANTHER" id="PTHR43046:SF14">
    <property type="entry name" value="MUTT_NUDIX FAMILY PROTEIN"/>
    <property type="match status" value="1"/>
</dbReference>